<gene>
    <name evidence="2" type="ORF">GCM10010246_13120</name>
</gene>
<dbReference type="EMBL" id="BAAASD010000004">
    <property type="protein sequence ID" value="GAA2331331.1"/>
    <property type="molecule type" value="Genomic_DNA"/>
</dbReference>
<accession>A0ABN3FIV2</accession>
<keyword evidence="3" id="KW-1185">Reference proteome</keyword>
<evidence type="ECO:0000313" key="3">
    <source>
        <dbReference type="Proteomes" id="UP001500253"/>
    </source>
</evidence>
<proteinExistence type="predicted"/>
<evidence type="ECO:0000256" key="1">
    <source>
        <dbReference type="SAM" id="MobiDB-lite"/>
    </source>
</evidence>
<evidence type="ECO:0000313" key="2">
    <source>
        <dbReference type="EMBL" id="GAA2331331.1"/>
    </source>
</evidence>
<dbReference type="Proteomes" id="UP001500253">
    <property type="component" value="Unassembled WGS sequence"/>
</dbReference>
<feature type="region of interest" description="Disordered" evidence="1">
    <location>
        <begin position="1"/>
        <end position="23"/>
    </location>
</feature>
<name>A0ABN3FIV2_9ACTN</name>
<sequence>MAVTKRSNRQKSDQDPAERMPDPRVGCDYTEYWVRAKKSYDMSADPAKKRKLTKLASSCPNVPLTYTVAS</sequence>
<protein>
    <submittedName>
        <fullName evidence="2">Uncharacterized protein</fullName>
    </submittedName>
</protein>
<organism evidence="2 3">
    <name type="scientific">Streptomyces cuspidosporus</name>
    <dbReference type="NCBI Taxonomy" id="66882"/>
    <lineage>
        <taxon>Bacteria</taxon>
        <taxon>Bacillati</taxon>
        <taxon>Actinomycetota</taxon>
        <taxon>Actinomycetes</taxon>
        <taxon>Kitasatosporales</taxon>
        <taxon>Streptomycetaceae</taxon>
        <taxon>Streptomyces</taxon>
    </lineage>
</organism>
<feature type="compositionally biased region" description="Basic and acidic residues" evidence="1">
    <location>
        <begin position="10"/>
        <end position="22"/>
    </location>
</feature>
<reference evidence="2 3" key="1">
    <citation type="journal article" date="2019" name="Int. J. Syst. Evol. Microbiol.">
        <title>The Global Catalogue of Microorganisms (GCM) 10K type strain sequencing project: providing services to taxonomists for standard genome sequencing and annotation.</title>
        <authorList>
            <consortium name="The Broad Institute Genomics Platform"/>
            <consortium name="The Broad Institute Genome Sequencing Center for Infectious Disease"/>
            <person name="Wu L."/>
            <person name="Ma J."/>
        </authorList>
    </citation>
    <scope>NUCLEOTIDE SEQUENCE [LARGE SCALE GENOMIC DNA]</scope>
    <source>
        <strain evidence="2 3">JCM 4316</strain>
    </source>
</reference>
<comment type="caution">
    <text evidence="2">The sequence shown here is derived from an EMBL/GenBank/DDBJ whole genome shotgun (WGS) entry which is preliminary data.</text>
</comment>